<dbReference type="EMBL" id="JAHRIM010027009">
    <property type="protein sequence ID" value="MEQ2264099.1"/>
    <property type="molecule type" value="Genomic_DNA"/>
</dbReference>
<name>A0ABV0W490_9TELE</name>
<evidence type="ECO:0000313" key="3">
    <source>
        <dbReference type="Proteomes" id="UP001444071"/>
    </source>
</evidence>
<organism evidence="2 3">
    <name type="scientific">Xenotaenia resolanae</name>
    <dbReference type="NCBI Taxonomy" id="208358"/>
    <lineage>
        <taxon>Eukaryota</taxon>
        <taxon>Metazoa</taxon>
        <taxon>Chordata</taxon>
        <taxon>Craniata</taxon>
        <taxon>Vertebrata</taxon>
        <taxon>Euteleostomi</taxon>
        <taxon>Actinopterygii</taxon>
        <taxon>Neopterygii</taxon>
        <taxon>Teleostei</taxon>
        <taxon>Neoteleostei</taxon>
        <taxon>Acanthomorphata</taxon>
        <taxon>Ovalentaria</taxon>
        <taxon>Atherinomorphae</taxon>
        <taxon>Cyprinodontiformes</taxon>
        <taxon>Goodeidae</taxon>
        <taxon>Xenotaenia</taxon>
    </lineage>
</organism>
<gene>
    <name evidence="2" type="ORF">XENORESO_019198</name>
</gene>
<accession>A0ABV0W490</accession>
<keyword evidence="3" id="KW-1185">Reference proteome</keyword>
<evidence type="ECO:0000313" key="2">
    <source>
        <dbReference type="EMBL" id="MEQ2264099.1"/>
    </source>
</evidence>
<evidence type="ECO:0000256" key="1">
    <source>
        <dbReference type="SAM" id="MobiDB-lite"/>
    </source>
</evidence>
<feature type="region of interest" description="Disordered" evidence="1">
    <location>
        <begin position="43"/>
        <end position="72"/>
    </location>
</feature>
<sequence>MPQTQWPARIVLTYYWRNFSGRWRDEVSQLASGSKQVTTNDFRRLSGTSHCPPGAASQRPHIDLNTENDGGAEEVTGMKDGMNTAEKWRGTAGTLVGCEKKQ</sequence>
<comment type="caution">
    <text evidence="2">The sequence shown here is derived from an EMBL/GenBank/DDBJ whole genome shotgun (WGS) entry which is preliminary data.</text>
</comment>
<reference evidence="2 3" key="1">
    <citation type="submission" date="2021-06" db="EMBL/GenBank/DDBJ databases">
        <authorList>
            <person name="Palmer J.M."/>
        </authorList>
    </citation>
    <scope>NUCLEOTIDE SEQUENCE [LARGE SCALE GENOMIC DNA]</scope>
    <source>
        <strain evidence="2 3">XR_2019</strain>
        <tissue evidence="2">Muscle</tissue>
    </source>
</reference>
<dbReference type="Proteomes" id="UP001444071">
    <property type="component" value="Unassembled WGS sequence"/>
</dbReference>
<protein>
    <submittedName>
        <fullName evidence="2">Uncharacterized protein</fullName>
    </submittedName>
</protein>
<proteinExistence type="predicted"/>